<feature type="transmembrane region" description="Helical" evidence="1">
    <location>
        <begin position="175"/>
        <end position="193"/>
    </location>
</feature>
<accession>A0ABV7H4E7</accession>
<dbReference type="EMBL" id="JBHRTI010000007">
    <property type="protein sequence ID" value="MFC3148635.1"/>
    <property type="molecule type" value="Genomic_DNA"/>
</dbReference>
<name>A0ABV7H4E7_9BURK</name>
<feature type="transmembrane region" description="Helical" evidence="1">
    <location>
        <begin position="139"/>
        <end position="163"/>
    </location>
</feature>
<reference evidence="3" key="1">
    <citation type="journal article" date="2019" name="Int. J. Syst. Evol. Microbiol.">
        <title>The Global Catalogue of Microorganisms (GCM) 10K type strain sequencing project: providing services to taxonomists for standard genome sequencing and annotation.</title>
        <authorList>
            <consortium name="The Broad Institute Genomics Platform"/>
            <consortium name="The Broad Institute Genome Sequencing Center for Infectious Disease"/>
            <person name="Wu L."/>
            <person name="Ma J."/>
        </authorList>
    </citation>
    <scope>NUCLEOTIDE SEQUENCE [LARGE SCALE GENOMIC DNA]</scope>
    <source>
        <strain evidence="3">KCTC 52168</strain>
    </source>
</reference>
<organism evidence="2 3">
    <name type="scientific">Piscinibacterium candidicorallinum</name>
    <dbReference type="NCBI Taxonomy" id="1793872"/>
    <lineage>
        <taxon>Bacteria</taxon>
        <taxon>Pseudomonadati</taxon>
        <taxon>Pseudomonadota</taxon>
        <taxon>Betaproteobacteria</taxon>
        <taxon>Burkholderiales</taxon>
        <taxon>Piscinibacterium</taxon>
    </lineage>
</organism>
<keyword evidence="2" id="KW-0378">Hydrolase</keyword>
<dbReference type="InterPro" id="IPR053170">
    <property type="entry name" value="Transcription_regulator"/>
</dbReference>
<dbReference type="GO" id="GO:0016787">
    <property type="term" value="F:hydrolase activity"/>
    <property type="evidence" value="ECO:0007669"/>
    <property type="project" value="UniProtKB-KW"/>
</dbReference>
<keyword evidence="3" id="KW-1185">Reference proteome</keyword>
<dbReference type="PANTHER" id="PTHR40031:SF1">
    <property type="entry name" value="MEMBRANE-BOUND METAL-DEPENDENT HYDROLASE"/>
    <property type="match status" value="1"/>
</dbReference>
<keyword evidence="1" id="KW-0812">Transmembrane</keyword>
<evidence type="ECO:0000313" key="3">
    <source>
        <dbReference type="Proteomes" id="UP001595556"/>
    </source>
</evidence>
<dbReference type="PANTHER" id="PTHR40031">
    <property type="entry name" value="HYPOTHETICAL MEMBRANE SPANNING PROTEIN"/>
    <property type="match status" value="1"/>
</dbReference>
<dbReference type="Pfam" id="PF04307">
    <property type="entry name" value="YdjM"/>
    <property type="match status" value="1"/>
</dbReference>
<proteinExistence type="predicted"/>
<comment type="caution">
    <text evidence="2">The sequence shown here is derived from an EMBL/GenBank/DDBJ whole genome shotgun (WGS) entry which is preliminary data.</text>
</comment>
<dbReference type="InterPro" id="IPR007404">
    <property type="entry name" value="YdjM-like"/>
</dbReference>
<protein>
    <submittedName>
        <fullName evidence="2">Metal-dependent hydrolase</fullName>
    </submittedName>
</protein>
<dbReference type="Proteomes" id="UP001595556">
    <property type="component" value="Unassembled WGS sequence"/>
</dbReference>
<keyword evidence="1" id="KW-0472">Membrane</keyword>
<gene>
    <name evidence="2" type="ORF">ACFOEN_13465</name>
</gene>
<sequence length="363" mass="39658">MGVVRMDLVTQGLLGAAVGTAVGARRLGWKAAVFGALGGLLPDSDVFFSQTPGVEHWVIHRGVTHSLWFGPLVGSALAMLSIGIGNAWRARQKQAPLDDAARRAWFAVWILAIFTHPLLDAVTQYGTQWFAPFTDWRAAIAAMPIIDPLYSLLLIGGLVAAAFTTGQRAEQRARIALGLSCAYIAVAAVQQPLGAHMAHKELTRQGLNGPSVLQVSSHTTMFTPFLRRVVARTEDGYLIGFVSTLNPQPIQWRRVEVDPVAQRLADQILSGEGDGRRYRRFATGPIVPEILQREDGAQVLRLHDARYGFPGQSLAGQWGLEYTLNEQGRPVGRGVRYRIPREATGERIEALMRAKLGLPNAVF</sequence>
<feature type="transmembrane region" description="Helical" evidence="1">
    <location>
        <begin position="67"/>
        <end position="88"/>
    </location>
</feature>
<evidence type="ECO:0000313" key="2">
    <source>
        <dbReference type="EMBL" id="MFC3148635.1"/>
    </source>
</evidence>
<feature type="transmembrane region" description="Helical" evidence="1">
    <location>
        <begin position="100"/>
        <end position="119"/>
    </location>
</feature>
<keyword evidence="1" id="KW-1133">Transmembrane helix</keyword>
<evidence type="ECO:0000256" key="1">
    <source>
        <dbReference type="SAM" id="Phobius"/>
    </source>
</evidence>